<accession>A0A6A5HIJ1</accession>
<dbReference type="CTD" id="9803960"/>
<evidence type="ECO:0000313" key="2">
    <source>
        <dbReference type="EMBL" id="KAF1766941.1"/>
    </source>
</evidence>
<gene>
    <name evidence="2" type="ORF">GCK72_006899</name>
</gene>
<evidence type="ECO:0000313" key="3">
    <source>
        <dbReference type="Proteomes" id="UP000483820"/>
    </source>
</evidence>
<dbReference type="KEGG" id="crq:GCK72_006899"/>
<comment type="caution">
    <text evidence="2">The sequence shown here is derived from an EMBL/GenBank/DDBJ whole genome shotgun (WGS) entry which is preliminary data.</text>
</comment>
<dbReference type="RefSeq" id="XP_053590069.1">
    <property type="nucleotide sequence ID" value="XM_053725875.1"/>
</dbReference>
<dbReference type="AlphaFoldDB" id="A0A6A5HIJ1"/>
<dbReference type="Proteomes" id="UP000483820">
    <property type="component" value="Chromosome II"/>
</dbReference>
<dbReference type="GeneID" id="9803960"/>
<feature type="region of interest" description="Disordered" evidence="1">
    <location>
        <begin position="307"/>
        <end position="326"/>
    </location>
</feature>
<protein>
    <submittedName>
        <fullName evidence="2">Uncharacterized protein</fullName>
    </submittedName>
</protein>
<organism evidence="2 3">
    <name type="scientific">Caenorhabditis remanei</name>
    <name type="common">Caenorhabditis vulgaris</name>
    <dbReference type="NCBI Taxonomy" id="31234"/>
    <lineage>
        <taxon>Eukaryota</taxon>
        <taxon>Metazoa</taxon>
        <taxon>Ecdysozoa</taxon>
        <taxon>Nematoda</taxon>
        <taxon>Chromadorea</taxon>
        <taxon>Rhabditida</taxon>
        <taxon>Rhabditina</taxon>
        <taxon>Rhabditomorpha</taxon>
        <taxon>Rhabditoidea</taxon>
        <taxon>Rhabditidae</taxon>
        <taxon>Peloderinae</taxon>
        <taxon>Caenorhabditis</taxon>
    </lineage>
</organism>
<dbReference type="EMBL" id="WUAV01000002">
    <property type="protein sequence ID" value="KAF1766941.1"/>
    <property type="molecule type" value="Genomic_DNA"/>
</dbReference>
<sequence length="326" mass="36962">MSSFLDKLIKENSKKKEAAFHTPIARLTPKRPAKNVTFRKAPCETMVTEHGETIKEEIATDELHLNQSGFDSEEDLFGTQLFDNNQQIEKSMKPKAICPFEIGEKLMHFPMEQLPTYRRQLYNSMFPRLSFNYDTVNYIANNGDFSDCKTLALGMKGLMEMMELQHQKFTPKKPSESTAEILATLDPSSFLTQEHVEVESLNGTEFISSNRAFASVTAQSGTLRSVVQCLANAWISEIMSLEDRVLYSTSEKPKPPQLSLPTRFLNLPIPLIVNCVNLNCTKDSTVQLNISLFFKLHITNLFNQARSDAKTGRRKRKHISSGTPEE</sequence>
<proteinExistence type="predicted"/>
<name>A0A6A5HIJ1_CAERE</name>
<evidence type="ECO:0000256" key="1">
    <source>
        <dbReference type="SAM" id="MobiDB-lite"/>
    </source>
</evidence>
<reference evidence="2 3" key="1">
    <citation type="submission" date="2019-12" db="EMBL/GenBank/DDBJ databases">
        <title>Chromosome-level assembly of the Caenorhabditis remanei genome.</title>
        <authorList>
            <person name="Teterina A.A."/>
            <person name="Willis J.H."/>
            <person name="Phillips P.C."/>
        </authorList>
    </citation>
    <scope>NUCLEOTIDE SEQUENCE [LARGE SCALE GENOMIC DNA]</scope>
    <source>
        <strain evidence="2 3">PX506</strain>
        <tissue evidence="2">Whole organism</tissue>
    </source>
</reference>